<comment type="caution">
    <text evidence="3">The sequence shown here is derived from an EMBL/GenBank/DDBJ whole genome shotgun (WGS) entry which is preliminary data.</text>
</comment>
<dbReference type="GO" id="GO:0006511">
    <property type="term" value="P:ubiquitin-dependent protein catabolic process"/>
    <property type="evidence" value="ECO:0007669"/>
    <property type="project" value="InterPro"/>
</dbReference>
<sequence>MQPIPSGANYMAYDRTIVVFSPDGRLLQVEYAREAVKRGSTSVGIKLRGAVVLGSTKVVNTLGVSESYKKIYEIDSHIGLVSSGLLSDARDLVEFSRVRAQINKITYGEPISVTSLTRHICDRKHMTTQYAGLRPYGVGLLIGGVNKHSTLFETDPS</sequence>
<dbReference type="Pfam" id="PF10584">
    <property type="entry name" value="Proteasome_A_N"/>
    <property type="match status" value="1"/>
</dbReference>
<proteinExistence type="predicted"/>
<organism evidence="3">
    <name type="scientific">marine sediment metagenome</name>
    <dbReference type="NCBI Taxonomy" id="412755"/>
    <lineage>
        <taxon>unclassified sequences</taxon>
        <taxon>metagenomes</taxon>
        <taxon>ecological metagenomes</taxon>
    </lineage>
</organism>
<reference evidence="3" key="1">
    <citation type="journal article" date="2014" name="Front. Microbiol.">
        <title>High frequency of phylogenetically diverse reductive dehalogenase-homologous genes in deep subseafloor sedimentary metagenomes.</title>
        <authorList>
            <person name="Kawai M."/>
            <person name="Futagami T."/>
            <person name="Toyoda A."/>
            <person name="Takaki Y."/>
            <person name="Nishi S."/>
            <person name="Hori S."/>
            <person name="Arai W."/>
            <person name="Tsubouchi T."/>
            <person name="Morono Y."/>
            <person name="Uchiyama I."/>
            <person name="Ito T."/>
            <person name="Fujiyama A."/>
            <person name="Inagaki F."/>
            <person name="Takami H."/>
        </authorList>
    </citation>
    <scope>NUCLEOTIDE SEQUENCE</scope>
    <source>
        <strain evidence="3">Expedition CK06-06</strain>
    </source>
</reference>
<dbReference type="Gene3D" id="3.60.20.10">
    <property type="entry name" value="Glutamine Phosphoribosylpyrophosphate, subunit 1, domain 1"/>
    <property type="match status" value="1"/>
</dbReference>
<dbReference type="GO" id="GO:0019773">
    <property type="term" value="C:proteasome core complex, alpha-subunit complex"/>
    <property type="evidence" value="ECO:0007669"/>
    <property type="project" value="InterPro"/>
</dbReference>
<evidence type="ECO:0000259" key="2">
    <source>
        <dbReference type="PROSITE" id="PS00388"/>
    </source>
</evidence>
<dbReference type="AlphaFoldDB" id="X0XAN8"/>
<name>X0XAN8_9ZZZZ</name>
<dbReference type="Pfam" id="PF00227">
    <property type="entry name" value="Proteasome"/>
    <property type="match status" value="1"/>
</dbReference>
<protein>
    <recommendedName>
        <fullName evidence="2">Proteasome alpha-type subunits domain-containing protein</fullName>
    </recommendedName>
</protein>
<dbReference type="InterPro" id="IPR029055">
    <property type="entry name" value="Ntn_hydrolases_N"/>
</dbReference>
<feature type="non-terminal residue" evidence="3">
    <location>
        <position position="157"/>
    </location>
</feature>
<dbReference type="EMBL" id="BARS01040863">
    <property type="protein sequence ID" value="GAG40150.1"/>
    <property type="molecule type" value="Genomic_DNA"/>
</dbReference>
<dbReference type="InterPro" id="IPR023332">
    <property type="entry name" value="Proteasome_alpha-type"/>
</dbReference>
<dbReference type="PROSITE" id="PS51475">
    <property type="entry name" value="PROTEASOME_ALPHA_2"/>
    <property type="match status" value="1"/>
</dbReference>
<dbReference type="InterPro" id="IPR001353">
    <property type="entry name" value="Proteasome_sua/b"/>
</dbReference>
<feature type="domain" description="Proteasome alpha-type subunits" evidence="2">
    <location>
        <begin position="13"/>
        <end position="35"/>
    </location>
</feature>
<accession>X0XAN8</accession>
<evidence type="ECO:0000313" key="3">
    <source>
        <dbReference type="EMBL" id="GAG40150.1"/>
    </source>
</evidence>
<gene>
    <name evidence="3" type="ORF">S01H1_62235</name>
</gene>
<dbReference type="InterPro" id="IPR000426">
    <property type="entry name" value="Proteasome_asu_N"/>
</dbReference>
<evidence type="ECO:0000256" key="1">
    <source>
        <dbReference type="ARBA" id="ARBA00022942"/>
    </source>
</evidence>
<dbReference type="PROSITE" id="PS00388">
    <property type="entry name" value="PROTEASOME_ALPHA_1"/>
    <property type="match status" value="1"/>
</dbReference>
<keyword evidence="1" id="KW-0647">Proteasome</keyword>
<dbReference type="InterPro" id="IPR050115">
    <property type="entry name" value="Proteasome_alpha"/>
</dbReference>
<dbReference type="SUPFAM" id="SSF56235">
    <property type="entry name" value="N-terminal nucleophile aminohydrolases (Ntn hydrolases)"/>
    <property type="match status" value="1"/>
</dbReference>
<dbReference type="SMART" id="SM00948">
    <property type="entry name" value="Proteasome_A_N"/>
    <property type="match status" value="1"/>
</dbReference>
<dbReference type="PANTHER" id="PTHR11599">
    <property type="entry name" value="PROTEASOME SUBUNIT ALPHA/BETA"/>
    <property type="match status" value="1"/>
</dbReference>